<dbReference type="RefSeq" id="WP_344367005.1">
    <property type="nucleotide sequence ID" value="NZ_BAAAQB010000037.1"/>
</dbReference>
<evidence type="ECO:0000313" key="3">
    <source>
        <dbReference type="Proteomes" id="UP001500102"/>
    </source>
</evidence>
<protein>
    <submittedName>
        <fullName evidence="2">Cyclase family protein</fullName>
    </submittedName>
</protein>
<gene>
    <name evidence="2" type="ORF">GCM10009825_28390</name>
</gene>
<dbReference type="PANTHER" id="PTHR34861">
    <property type="match status" value="1"/>
</dbReference>
<dbReference type="PANTHER" id="PTHR34861:SF10">
    <property type="entry name" value="CYCLASE"/>
    <property type="match status" value="1"/>
</dbReference>
<dbReference type="EMBL" id="BAAAQB010000037">
    <property type="protein sequence ID" value="GAA2140536.1"/>
    <property type="molecule type" value="Genomic_DNA"/>
</dbReference>
<dbReference type="InterPro" id="IPR007325">
    <property type="entry name" value="KFase/CYL"/>
</dbReference>
<evidence type="ECO:0000256" key="1">
    <source>
        <dbReference type="SAM" id="MobiDB-lite"/>
    </source>
</evidence>
<name>A0ABN2ZDW0_9MICC</name>
<dbReference type="Proteomes" id="UP001500102">
    <property type="component" value="Unassembled WGS sequence"/>
</dbReference>
<reference evidence="2 3" key="1">
    <citation type="journal article" date="2019" name="Int. J. Syst. Evol. Microbiol.">
        <title>The Global Catalogue of Microorganisms (GCM) 10K type strain sequencing project: providing services to taxonomists for standard genome sequencing and annotation.</title>
        <authorList>
            <consortium name="The Broad Institute Genomics Platform"/>
            <consortium name="The Broad Institute Genome Sequencing Center for Infectious Disease"/>
            <person name="Wu L."/>
            <person name="Ma J."/>
        </authorList>
    </citation>
    <scope>NUCLEOTIDE SEQUENCE [LARGE SCALE GENOMIC DNA]</scope>
    <source>
        <strain evidence="2 3">JCM 15921</strain>
    </source>
</reference>
<comment type="caution">
    <text evidence="2">The sequence shown here is derived from an EMBL/GenBank/DDBJ whole genome shotgun (WGS) entry which is preliminary data.</text>
</comment>
<dbReference type="Pfam" id="PF04199">
    <property type="entry name" value="Cyclase"/>
    <property type="match status" value="1"/>
</dbReference>
<feature type="compositionally biased region" description="Polar residues" evidence="1">
    <location>
        <begin position="1"/>
        <end position="20"/>
    </location>
</feature>
<feature type="region of interest" description="Disordered" evidence="1">
    <location>
        <begin position="1"/>
        <end position="21"/>
    </location>
</feature>
<proteinExistence type="predicted"/>
<dbReference type="InterPro" id="IPR037175">
    <property type="entry name" value="KFase_sf"/>
</dbReference>
<keyword evidence="3" id="KW-1185">Reference proteome</keyword>
<evidence type="ECO:0000313" key="2">
    <source>
        <dbReference type="EMBL" id="GAA2140536.1"/>
    </source>
</evidence>
<dbReference type="SUPFAM" id="SSF102198">
    <property type="entry name" value="Putative cyclase"/>
    <property type="match status" value="1"/>
</dbReference>
<organism evidence="2 3">
    <name type="scientific">Arthrobacter humicola</name>
    <dbReference type="NCBI Taxonomy" id="409291"/>
    <lineage>
        <taxon>Bacteria</taxon>
        <taxon>Bacillati</taxon>
        <taxon>Actinomycetota</taxon>
        <taxon>Actinomycetes</taxon>
        <taxon>Micrococcales</taxon>
        <taxon>Micrococcaceae</taxon>
        <taxon>Arthrobacter</taxon>
    </lineage>
</organism>
<dbReference type="Gene3D" id="3.50.30.50">
    <property type="entry name" value="Putative cyclase"/>
    <property type="match status" value="1"/>
</dbReference>
<sequence length="348" mass="36809">MTAQDISPATISATGESATASPVIRREDPLGSIRAMAAAHNNWGRWGADDVLGTLNFIDAAKRIEAAALVKTGEAFSLSQPFDTNGPQKGWRRRTNPVHTMTDTGVDAERGNQGFPHGFGGADDVIAMPLQCSTQWDGLGHIFDQGKAWNGRAAGDVVTSEGDLVTGIETAAAKIVTRGVLLDVGRALGPEMGRSDGELPDGFAITPEHLQRTIELQGPSSRVGRGDIVVIRTGQHTRVRRDGWGDYAGGSAPGLSFSTAPWLHRSEIAGIATDTWGFEVRPNEFEGAFQPLHQIAIPNLGLFLGEMWDPDGLAEACAADGRYDFLLSAAPLPITGAVGSPVNPIAVR</sequence>
<accession>A0ABN2ZDW0</accession>